<dbReference type="EMBL" id="CP071793">
    <property type="protein sequence ID" value="QTD50883.1"/>
    <property type="molecule type" value="Genomic_DNA"/>
</dbReference>
<dbReference type="GO" id="GO:0016747">
    <property type="term" value="F:acyltransferase activity, transferring groups other than amino-acyl groups"/>
    <property type="evidence" value="ECO:0007669"/>
    <property type="project" value="InterPro"/>
</dbReference>
<name>A0A8A4TMV8_SULCO</name>
<dbReference type="InterPro" id="IPR000182">
    <property type="entry name" value="GNAT_dom"/>
</dbReference>
<evidence type="ECO:0000313" key="2">
    <source>
        <dbReference type="EMBL" id="QTD50883.1"/>
    </source>
</evidence>
<dbReference type="InterPro" id="IPR016181">
    <property type="entry name" value="Acyl_CoA_acyltransferase"/>
</dbReference>
<feature type="domain" description="N-acetyltransferase" evidence="1">
    <location>
        <begin position="1"/>
        <end position="97"/>
    </location>
</feature>
<keyword evidence="3" id="KW-1185">Reference proteome</keyword>
<dbReference type="Proteomes" id="UP000663929">
    <property type="component" value="Chromosome"/>
</dbReference>
<dbReference type="Gene3D" id="3.40.630.30">
    <property type="match status" value="1"/>
</dbReference>
<organism evidence="2 3">
    <name type="scientific">Sulfidibacter corallicola</name>
    <dbReference type="NCBI Taxonomy" id="2818388"/>
    <lineage>
        <taxon>Bacteria</taxon>
        <taxon>Pseudomonadati</taxon>
        <taxon>Acidobacteriota</taxon>
        <taxon>Holophagae</taxon>
        <taxon>Acanthopleuribacterales</taxon>
        <taxon>Acanthopleuribacteraceae</taxon>
        <taxon>Sulfidibacter</taxon>
    </lineage>
</organism>
<dbReference type="AlphaFoldDB" id="A0A8A4TMV8"/>
<gene>
    <name evidence="2" type="ORF">J3U87_00310</name>
</gene>
<reference evidence="2" key="1">
    <citation type="submission" date="2021-03" db="EMBL/GenBank/DDBJ databases">
        <title>Acanthopleuribacteraceae sp. M133.</title>
        <authorList>
            <person name="Wang G."/>
        </authorList>
    </citation>
    <scope>NUCLEOTIDE SEQUENCE</scope>
    <source>
        <strain evidence="2">M133</strain>
    </source>
</reference>
<dbReference type="KEGG" id="scor:J3U87_00310"/>
<dbReference type="SUPFAM" id="SSF55729">
    <property type="entry name" value="Acyl-CoA N-acyltransferases (Nat)"/>
    <property type="match status" value="1"/>
</dbReference>
<dbReference type="CDD" id="cd04301">
    <property type="entry name" value="NAT_SF"/>
    <property type="match status" value="1"/>
</dbReference>
<protein>
    <submittedName>
        <fullName evidence="2">GNAT family N-acetyltransferase</fullName>
    </submittedName>
</protein>
<evidence type="ECO:0000259" key="1">
    <source>
        <dbReference type="PROSITE" id="PS51186"/>
    </source>
</evidence>
<dbReference type="Pfam" id="PF00583">
    <property type="entry name" value="Acetyltransf_1"/>
    <property type="match status" value="1"/>
</dbReference>
<sequence>MVLCDDQPVATGRWREEPVGEADLARIAVVKEHRGKKLSAIVVMELEAWARDLGMRRAWLEPHIYLERLYGGLGYHKAGTAAKAGDHQLIRMEKELNGGEASNEAQT</sequence>
<proteinExistence type="predicted"/>
<dbReference type="PROSITE" id="PS51186">
    <property type="entry name" value="GNAT"/>
    <property type="match status" value="1"/>
</dbReference>
<evidence type="ECO:0000313" key="3">
    <source>
        <dbReference type="Proteomes" id="UP000663929"/>
    </source>
</evidence>
<accession>A0A8A4TMV8</accession>